<protein>
    <submittedName>
        <fullName evidence="2">Uncharacterized protein</fullName>
    </submittedName>
</protein>
<gene>
    <name evidence="2" type="ORF">EGM181_18360</name>
</gene>
<name>A0AAE7MTD4_ENTGA</name>
<keyword evidence="1" id="KW-1133">Transmembrane helix</keyword>
<feature type="transmembrane region" description="Helical" evidence="1">
    <location>
        <begin position="73"/>
        <end position="99"/>
    </location>
</feature>
<dbReference type="EMBL" id="CP050486">
    <property type="protein sequence ID" value="QOG29276.1"/>
    <property type="molecule type" value="Genomic_DNA"/>
</dbReference>
<evidence type="ECO:0000313" key="3">
    <source>
        <dbReference type="Proteomes" id="UP000516696"/>
    </source>
</evidence>
<dbReference type="RefSeq" id="WP_169053671.1">
    <property type="nucleotide sequence ID" value="NZ_CP050486.1"/>
</dbReference>
<keyword evidence="2" id="KW-0614">Plasmid</keyword>
<accession>A0AAE7MTD4</accession>
<evidence type="ECO:0000256" key="1">
    <source>
        <dbReference type="SAM" id="Phobius"/>
    </source>
</evidence>
<dbReference type="AlphaFoldDB" id="A0AAE7MTD4"/>
<reference evidence="2 3" key="1">
    <citation type="submission" date="2020-03" db="EMBL/GenBank/DDBJ databases">
        <title>Characterization of ganglioside-mimicking enterococci.</title>
        <authorList>
            <person name="Patry R.T."/>
            <person name="Nothaft H."/>
            <person name="Bridger R."/>
            <person name="Shajahan A."/>
            <person name="Huynh S."/>
            <person name="Sanchez S."/>
            <person name="Azadi P."/>
            <person name="Cooper K."/>
            <person name="Miller W.G."/>
            <person name="Parker C.T."/>
            <person name="Wells L."/>
            <person name="Szymanski C.M."/>
        </authorList>
    </citation>
    <scope>NUCLEOTIDE SEQUENCE [LARGE SCALE GENOMIC DNA]</scope>
    <source>
        <strain evidence="2 3">EGM181</strain>
        <plasmid evidence="2 3">pEGM181-2</plasmid>
    </source>
</reference>
<sequence length="110" mass="12587">MFFLISIILAIFLGYVEIQNYGKLVPASAITNQTKLSRIIPLLVQRIASASASGIILEFFNNQNNLFASIFSGIFLIITIYFFIKTFFLFFVFVLRVILDNHDDNPKPFQ</sequence>
<geneLocation type="plasmid" evidence="2 3">
    <name>pEGM181-2</name>
</geneLocation>
<keyword evidence="1" id="KW-0472">Membrane</keyword>
<keyword evidence="1" id="KW-0812">Transmembrane</keyword>
<evidence type="ECO:0000313" key="2">
    <source>
        <dbReference type="EMBL" id="QOG29276.1"/>
    </source>
</evidence>
<organism evidence="2 3">
    <name type="scientific">Enterococcus gallinarum</name>
    <dbReference type="NCBI Taxonomy" id="1353"/>
    <lineage>
        <taxon>Bacteria</taxon>
        <taxon>Bacillati</taxon>
        <taxon>Bacillota</taxon>
        <taxon>Bacilli</taxon>
        <taxon>Lactobacillales</taxon>
        <taxon>Enterococcaceae</taxon>
        <taxon>Enterococcus</taxon>
    </lineage>
</organism>
<dbReference type="Proteomes" id="UP000516696">
    <property type="component" value="Plasmid pEGM181-2"/>
</dbReference>
<proteinExistence type="predicted"/>